<feature type="compositionally biased region" description="Polar residues" evidence="2">
    <location>
        <begin position="1"/>
        <end position="31"/>
    </location>
</feature>
<keyword evidence="4" id="KW-1185">Reference proteome</keyword>
<feature type="compositionally biased region" description="Low complexity" evidence="2">
    <location>
        <begin position="41"/>
        <end position="50"/>
    </location>
</feature>
<accession>A0AAD2JMR9</accession>
<dbReference type="InterPro" id="IPR011989">
    <property type="entry name" value="ARM-like"/>
</dbReference>
<dbReference type="EMBL" id="CAKOGP040002169">
    <property type="protein sequence ID" value="CAJ1964100.1"/>
    <property type="molecule type" value="Genomic_DNA"/>
</dbReference>
<evidence type="ECO:0000256" key="1">
    <source>
        <dbReference type="ARBA" id="ARBA00022737"/>
    </source>
</evidence>
<reference evidence="3" key="1">
    <citation type="submission" date="2023-08" db="EMBL/GenBank/DDBJ databases">
        <authorList>
            <person name="Audoor S."/>
            <person name="Bilcke G."/>
        </authorList>
    </citation>
    <scope>NUCLEOTIDE SEQUENCE</scope>
</reference>
<name>A0AAD2JMR9_9STRA</name>
<protein>
    <submittedName>
        <fullName evidence="3">Uncharacterized protein</fullName>
    </submittedName>
</protein>
<evidence type="ECO:0000313" key="4">
    <source>
        <dbReference type="Proteomes" id="UP001295423"/>
    </source>
</evidence>
<dbReference type="SMART" id="SM00185">
    <property type="entry name" value="ARM"/>
    <property type="match status" value="5"/>
</dbReference>
<dbReference type="InterPro" id="IPR016024">
    <property type="entry name" value="ARM-type_fold"/>
</dbReference>
<dbReference type="InterPro" id="IPR000225">
    <property type="entry name" value="Armadillo"/>
</dbReference>
<proteinExistence type="predicted"/>
<feature type="region of interest" description="Disordered" evidence="2">
    <location>
        <begin position="1"/>
        <end position="115"/>
    </location>
</feature>
<evidence type="ECO:0000256" key="2">
    <source>
        <dbReference type="SAM" id="MobiDB-lite"/>
    </source>
</evidence>
<comment type="caution">
    <text evidence="3">The sequence shown here is derived from an EMBL/GenBank/DDBJ whole genome shotgun (WGS) entry which is preliminary data.</text>
</comment>
<organism evidence="3 4">
    <name type="scientific">Cylindrotheca closterium</name>
    <dbReference type="NCBI Taxonomy" id="2856"/>
    <lineage>
        <taxon>Eukaryota</taxon>
        <taxon>Sar</taxon>
        <taxon>Stramenopiles</taxon>
        <taxon>Ochrophyta</taxon>
        <taxon>Bacillariophyta</taxon>
        <taxon>Bacillariophyceae</taxon>
        <taxon>Bacillariophycidae</taxon>
        <taxon>Bacillariales</taxon>
        <taxon>Bacillariaceae</taxon>
        <taxon>Cylindrotheca</taxon>
    </lineage>
</organism>
<dbReference type="AlphaFoldDB" id="A0AAD2JMR9"/>
<feature type="compositionally biased region" description="Low complexity" evidence="2">
    <location>
        <begin position="79"/>
        <end position="106"/>
    </location>
</feature>
<dbReference type="Gene3D" id="1.25.10.10">
    <property type="entry name" value="Leucine-rich Repeat Variant"/>
    <property type="match status" value="3"/>
</dbReference>
<sequence>MSEVGSQSETGSQSLASHGDSSQDTVPITNSAGAGAGAGGQTTATAPGQQVRPLGVNNRLPSKRALGKSVRGQSVRHLASSGGTATNASNNSNQPPPQQADAAAGTLTQPENPKDKEIAVVLHKLRRTKKEDGDRQSDLLSRLRILLQERVDDMDDKRPLSNDAAGLGAAIVEIMRHLPPGEEVAIMEECTCILFFVSEVDPAYKKGIARLFKAMGEHVDNVAIQKASCAGIYNIIVANPDSIPRIAPSLPGLLKTMDAHPSNSSVLCSVLQVLGEIARCSETKPFFVSSGALQHVFQAMKKHMSNSKLQSTAYLTLVALSKDSSSKTKRHMAPSIALVMQGLQTHPQEKDVQLHGIQTLGNLLPPANLTEPVVNTFCQSLSAWKESEEINEAACLALCHIVLHCPFDILVGMSVSEEGFISYVVDAMGRFEDHLGVQYQGLRVLVHLSSRVADNMGKHVEDFRQVHERLLSERGLDSILKAMHKFGKSHSLVAQIGCELLVNVTRNSQDFQRAIWAKGGIELLLVCMRTHVKNLRVQDLGCCAVRNICLNKDNRKPVEEQGGISTLLVTLDFFVTNSTIQAYGLDALGRLAMDEGCRQAIMEQRGIEAALSGIKHHRTHAGVQDRACFMLLNMTQSPNVTQRMLEMELLPIVQECKVPPKKAAMDRWNVLIQRLESAKPAGIGAWFGRGKQNAK</sequence>
<gene>
    <name evidence="3" type="ORF">CYCCA115_LOCUS20472</name>
</gene>
<dbReference type="SUPFAM" id="SSF48371">
    <property type="entry name" value="ARM repeat"/>
    <property type="match status" value="1"/>
</dbReference>
<dbReference type="PANTHER" id="PTHR22895">
    <property type="entry name" value="ARMADILLO REPEAT-CONTAINING PROTEIN 6"/>
    <property type="match status" value="1"/>
</dbReference>
<keyword evidence="1" id="KW-0677">Repeat</keyword>
<dbReference type="PANTHER" id="PTHR22895:SF0">
    <property type="entry name" value="ARMADILLO REPEAT-CONTAINING PROTEIN 6"/>
    <property type="match status" value="1"/>
</dbReference>
<evidence type="ECO:0000313" key="3">
    <source>
        <dbReference type="EMBL" id="CAJ1964100.1"/>
    </source>
</evidence>
<dbReference type="Proteomes" id="UP001295423">
    <property type="component" value="Unassembled WGS sequence"/>
</dbReference>